<evidence type="ECO:0000259" key="4">
    <source>
        <dbReference type="Pfam" id="PF23317"/>
    </source>
</evidence>
<dbReference type="InterPro" id="IPR056337">
    <property type="entry name" value="LHD_YVC1"/>
</dbReference>
<keyword evidence="6" id="KW-1185">Reference proteome</keyword>
<organism evidence="5 6">
    <name type="scientific">Leucosporidium creatinivorum</name>
    <dbReference type="NCBI Taxonomy" id="106004"/>
    <lineage>
        <taxon>Eukaryota</taxon>
        <taxon>Fungi</taxon>
        <taxon>Dikarya</taxon>
        <taxon>Basidiomycota</taxon>
        <taxon>Pucciniomycotina</taxon>
        <taxon>Microbotryomycetes</taxon>
        <taxon>Leucosporidiales</taxon>
        <taxon>Leucosporidium</taxon>
    </lineage>
</organism>
<evidence type="ECO:0000313" key="5">
    <source>
        <dbReference type="EMBL" id="ORY79327.1"/>
    </source>
</evidence>
<evidence type="ECO:0000313" key="6">
    <source>
        <dbReference type="Proteomes" id="UP000193467"/>
    </source>
</evidence>
<feature type="transmembrane region" description="Helical" evidence="2">
    <location>
        <begin position="365"/>
        <end position="390"/>
    </location>
</feature>
<feature type="region of interest" description="Disordered" evidence="1">
    <location>
        <begin position="677"/>
        <end position="708"/>
    </location>
</feature>
<accession>A0A1Y2F6P0</accession>
<keyword evidence="2" id="KW-1133">Transmembrane helix</keyword>
<feature type="region of interest" description="Disordered" evidence="1">
    <location>
        <begin position="730"/>
        <end position="757"/>
    </location>
</feature>
<name>A0A1Y2F6P0_9BASI</name>
<dbReference type="InterPro" id="IPR056336">
    <property type="entry name" value="YVC1_C"/>
</dbReference>
<proteinExistence type="predicted"/>
<evidence type="ECO:0000256" key="1">
    <source>
        <dbReference type="SAM" id="MobiDB-lite"/>
    </source>
</evidence>
<protein>
    <submittedName>
        <fullName evidence="5">Uncharacterized protein</fullName>
    </submittedName>
</protein>
<evidence type="ECO:0000259" key="3">
    <source>
        <dbReference type="Pfam" id="PF23190"/>
    </source>
</evidence>
<feature type="transmembrane region" description="Helical" evidence="2">
    <location>
        <begin position="397"/>
        <end position="418"/>
    </location>
</feature>
<dbReference type="STRING" id="106004.A0A1Y2F6P0"/>
<dbReference type="Proteomes" id="UP000193467">
    <property type="component" value="Unassembled WGS sequence"/>
</dbReference>
<dbReference type="OrthoDB" id="2373987at2759"/>
<keyword evidence="2" id="KW-0472">Membrane</keyword>
<feature type="compositionally biased region" description="Basic and acidic residues" evidence="1">
    <location>
        <begin position="690"/>
        <end position="702"/>
    </location>
</feature>
<dbReference type="InParanoid" id="A0A1Y2F6P0"/>
<gene>
    <name evidence="5" type="ORF">BCR35DRAFT_321483</name>
</gene>
<dbReference type="Pfam" id="PF23317">
    <property type="entry name" value="YVC1_C"/>
    <property type="match status" value="1"/>
</dbReference>
<feature type="transmembrane region" description="Helical" evidence="2">
    <location>
        <begin position="327"/>
        <end position="345"/>
    </location>
</feature>
<sequence length="757" mass="82944">MASTAAASTYASNNAQADFEDFGHEHDTFDPLLGRDLSTLHQEPVFPLIQRVRSEVVEVIDTTLSYDQLRQNPTLNFSIVRPLSLKLSRGERPPSGLIYALLVCRVHFLDVASDDLAFAGVNTSRADLCELLAIKLLSAYGSAPQSLELLHVLTLCLNPFAGATTDSFTEDESVDEAELARLLDWGQQESSNALELGVFSKAKRFVRSPLVQQVIKAIYTGEVMYSPHSTHSFIKDDYKQKPTVEVYDWKRQPFLDHNRLRVPRIRNRLEFFTFSSILVLFLATELTHDPAHVSIVEVLFVLFSIGFSLDEFASIQENGLSTYAQGAYNVLDCLFCINFFAYLGIRIAGLVSGDLAQSELAFDALALAGCILFPRLTISLIRGNVILLALSAMIKEFVLFMGLACLVGAGFLCTLFILGRGSWDLGRISWLMLKIWLGNSFLGFEAAQQFHPFFGPALIVAFAILTQTLLLTILISLLSNTFAAIQGQAETEILHQNALRTIERVKSDALTSYMPPLNLIALAILLPLRWLATPRWVHKVHVALTKILNFPVLLFLAVETRVRHKRGYLFNAAIKTQRALSSLPRGIPFEGTVDSISEVFERQVTSRALAVASIDNPTPEETEAEQATAVQAVTSSKSPVTRVRGLGLVRSASYGPGRSVGQHSRMGSLASPLAKMFNVDGGAPSTKGGKGKDVKEKEKDGGESAAKGVEARLEAIEAALAILVGEVVKTNEGAAEEKRPPLTSLTGEQSYIGDEQQ</sequence>
<dbReference type="InterPro" id="IPR052971">
    <property type="entry name" value="TRP_calcium_channel"/>
</dbReference>
<feature type="transmembrane region" description="Helical" evidence="2">
    <location>
        <begin position="540"/>
        <end position="558"/>
    </location>
</feature>
<keyword evidence="2" id="KW-0812">Transmembrane</keyword>
<dbReference type="PANTHER" id="PTHR35859">
    <property type="entry name" value="NONSELECTIVE CATION CHANNEL PROTEIN"/>
    <property type="match status" value="1"/>
</dbReference>
<evidence type="ECO:0000256" key="2">
    <source>
        <dbReference type="SAM" id="Phobius"/>
    </source>
</evidence>
<feature type="domain" description="Calcium channel YVC1-like C-terminal transmembrane" evidence="4">
    <location>
        <begin position="274"/>
        <end position="558"/>
    </location>
</feature>
<feature type="transmembrane region" description="Helical" evidence="2">
    <location>
        <begin position="269"/>
        <end position="287"/>
    </location>
</feature>
<dbReference type="PANTHER" id="PTHR35859:SF1">
    <property type="entry name" value="NONSELECTIVE CATION CHANNEL PROTEIN"/>
    <property type="match status" value="1"/>
</dbReference>
<feature type="transmembrane region" description="Helical" evidence="2">
    <location>
        <begin position="293"/>
        <end position="315"/>
    </location>
</feature>
<dbReference type="AlphaFoldDB" id="A0A1Y2F6P0"/>
<dbReference type="Pfam" id="PF23190">
    <property type="entry name" value="LHD_TRPY1"/>
    <property type="match status" value="1"/>
</dbReference>
<dbReference type="EMBL" id="MCGR01000027">
    <property type="protein sequence ID" value="ORY79327.1"/>
    <property type="molecule type" value="Genomic_DNA"/>
</dbReference>
<feature type="domain" description="YVC1 N-terminal linker helical" evidence="3">
    <location>
        <begin position="45"/>
        <end position="243"/>
    </location>
</feature>
<feature type="transmembrane region" description="Helical" evidence="2">
    <location>
        <begin position="510"/>
        <end position="528"/>
    </location>
</feature>
<reference evidence="5 6" key="1">
    <citation type="submission" date="2016-07" db="EMBL/GenBank/DDBJ databases">
        <title>Pervasive Adenine N6-methylation of Active Genes in Fungi.</title>
        <authorList>
            <consortium name="DOE Joint Genome Institute"/>
            <person name="Mondo S.J."/>
            <person name="Dannebaum R.O."/>
            <person name="Kuo R.C."/>
            <person name="Labutti K."/>
            <person name="Haridas S."/>
            <person name="Kuo A."/>
            <person name="Salamov A."/>
            <person name="Ahrendt S.R."/>
            <person name="Lipzen A."/>
            <person name="Sullivan W."/>
            <person name="Andreopoulos W.B."/>
            <person name="Clum A."/>
            <person name="Lindquist E."/>
            <person name="Daum C."/>
            <person name="Ramamoorthy G.K."/>
            <person name="Gryganskyi A."/>
            <person name="Culley D."/>
            <person name="Magnuson J.K."/>
            <person name="James T.Y."/>
            <person name="O'Malley M.A."/>
            <person name="Stajich J.E."/>
            <person name="Spatafora J.W."/>
            <person name="Visel A."/>
            <person name="Grigoriev I.V."/>
        </authorList>
    </citation>
    <scope>NUCLEOTIDE SEQUENCE [LARGE SCALE GENOMIC DNA]</scope>
    <source>
        <strain evidence="5 6">62-1032</strain>
    </source>
</reference>
<comment type="caution">
    <text evidence="5">The sequence shown here is derived from an EMBL/GenBank/DDBJ whole genome shotgun (WGS) entry which is preliminary data.</text>
</comment>
<feature type="transmembrane region" description="Helical" evidence="2">
    <location>
        <begin position="453"/>
        <end position="478"/>
    </location>
</feature>